<protein>
    <submittedName>
        <fullName evidence="2">Phosphate regulon transcriptional regulatory protein PhoB (SphR)</fullName>
    </submittedName>
</protein>
<sequence length="231" mass="24560">EPEPSRPPRPPRGGRARPAGDAGLQPPGRGVPRDPGLGRRRGAVLPARRPSGRAGARLDAARRVGDRDLPPPARPARDAVPARHHALGPLRGGGPRSGAGDRGRRLRDQALCRGRASGPRARPASPRAALDRGAGARIRRHRAGCGDAPRHPLGPAPQARSDRVPPPGRPDGETRPRLVARATARPRLGPRHLRGHPHRRCPCRPPSQGADGAGRGRSAPDRAGRRLRHRI</sequence>
<accession>A0A6J4NG72</accession>
<gene>
    <name evidence="2" type="ORF">AVDCRST_MAG15-1007</name>
</gene>
<feature type="region of interest" description="Disordered" evidence="1">
    <location>
        <begin position="1"/>
        <end position="231"/>
    </location>
</feature>
<organism evidence="2">
    <name type="scientific">uncultured Rubellimicrobium sp</name>
    <dbReference type="NCBI Taxonomy" id="543078"/>
    <lineage>
        <taxon>Bacteria</taxon>
        <taxon>Pseudomonadati</taxon>
        <taxon>Pseudomonadota</taxon>
        <taxon>Alphaproteobacteria</taxon>
        <taxon>Rhodobacterales</taxon>
        <taxon>Roseobacteraceae</taxon>
        <taxon>Rubellimicrobium</taxon>
        <taxon>environmental samples</taxon>
    </lineage>
</organism>
<proteinExistence type="predicted"/>
<dbReference type="AlphaFoldDB" id="A0A6J4NG72"/>
<feature type="non-terminal residue" evidence="2">
    <location>
        <position position="1"/>
    </location>
</feature>
<evidence type="ECO:0000256" key="1">
    <source>
        <dbReference type="SAM" id="MobiDB-lite"/>
    </source>
</evidence>
<evidence type="ECO:0000313" key="2">
    <source>
        <dbReference type="EMBL" id="CAA9381855.1"/>
    </source>
</evidence>
<feature type="compositionally biased region" description="Low complexity" evidence="1">
    <location>
        <begin position="46"/>
        <end position="58"/>
    </location>
</feature>
<reference evidence="2" key="1">
    <citation type="submission" date="2020-02" db="EMBL/GenBank/DDBJ databases">
        <authorList>
            <person name="Meier V. D."/>
        </authorList>
    </citation>
    <scope>NUCLEOTIDE SEQUENCE</scope>
    <source>
        <strain evidence="2">AVDCRST_MAG15</strain>
    </source>
</reference>
<feature type="compositionally biased region" description="Low complexity" evidence="1">
    <location>
        <begin position="113"/>
        <end position="136"/>
    </location>
</feature>
<dbReference type="EMBL" id="CADCUU010000001">
    <property type="protein sequence ID" value="CAA9381855.1"/>
    <property type="molecule type" value="Genomic_DNA"/>
</dbReference>
<feature type="compositionally biased region" description="Basic and acidic residues" evidence="1">
    <location>
        <begin position="59"/>
        <end position="81"/>
    </location>
</feature>
<feature type="non-terminal residue" evidence="2">
    <location>
        <position position="231"/>
    </location>
</feature>
<feature type="compositionally biased region" description="Basic residues" evidence="1">
    <location>
        <begin position="188"/>
        <end position="202"/>
    </location>
</feature>
<name>A0A6J4NG72_9RHOB</name>
<feature type="compositionally biased region" description="Basic and acidic residues" evidence="1">
    <location>
        <begin position="99"/>
        <end position="110"/>
    </location>
</feature>